<dbReference type="EMBL" id="NCSJ02000122">
    <property type="protein sequence ID" value="RFU29625.1"/>
    <property type="molecule type" value="Genomic_DNA"/>
</dbReference>
<dbReference type="AlphaFoldDB" id="A0A3E2H894"/>
<evidence type="ECO:0000256" key="1">
    <source>
        <dbReference type="SAM" id="MobiDB-lite"/>
    </source>
</evidence>
<feature type="compositionally biased region" description="Basic residues" evidence="1">
    <location>
        <begin position="626"/>
        <end position="637"/>
    </location>
</feature>
<feature type="domain" description="Heterokaryon incompatibility" evidence="2">
    <location>
        <begin position="59"/>
        <end position="217"/>
    </location>
</feature>
<reference evidence="3 4" key="1">
    <citation type="submission" date="2018-05" db="EMBL/GenBank/DDBJ databases">
        <title>Draft genome sequence of Scytalidium lignicola DSM 105466, a ubiquitous saprotrophic fungus.</title>
        <authorList>
            <person name="Buettner E."/>
            <person name="Gebauer A.M."/>
            <person name="Hofrichter M."/>
            <person name="Liers C."/>
            <person name="Kellner H."/>
        </authorList>
    </citation>
    <scope>NUCLEOTIDE SEQUENCE [LARGE SCALE GENOMIC DNA]</scope>
    <source>
        <strain evidence="3 4">DSM 105466</strain>
    </source>
</reference>
<dbReference type="InterPro" id="IPR052895">
    <property type="entry name" value="HetReg/Transcr_Mod"/>
</dbReference>
<evidence type="ECO:0000259" key="2">
    <source>
        <dbReference type="Pfam" id="PF06985"/>
    </source>
</evidence>
<sequence>MTEIQSPEIESLPIPRYVYDKLEPKCQIRLLELTSPAGASRIEGTLHTLSTSPPHLPRYTAISYAWGDAVVSESLWLNRNQIVPLTSAAAHILRYASRELPIWIDSICINQEDDEEKAWMIPYMARIYRDAKDVCVWLGEWSERINLAFLLIRDIAHGHVINKEILMAVGTLGRDGKAKSDFEAQWSEERQGSVQAWGGLAELLNRPWFTRAWIIQEIALGQEVTVTCGNGMIKWDEMDAAADSILNSQSMQERLLSATPESDVATVLPAALGTISDLSCIARNAKTRHWRTLQQNLLGFADSKATNSVDRVLSLIQVSYASLRVNDVPGSDMSVSDAYTQLTSIAMRRDQELLAMHAAGIGWPGQMEQLPSWVPDYTMNHRRYRSWSFVMSDMPAKVALNPPHPPLKGGVWATVVQGSVEERGELIRWFNRLDSLFFKPRQPLSQPYRNACKKFTESTALEAIISSLVGGKELWDSVRFKGYDNSRFLSMSSSFPYVDPVWAHECFMALLLRLSLNPALSNVWESFSTPESARAAEMFCNTLDDFSDWSMFETREGLLGRGPPGARAGDVVCVFQGARTPMLLRRPCSRGFDEERGGAVTRLAEAVYKLGLTPVSRQRQATAGTRPRRGNSRRQLRSWHASEIAR</sequence>
<dbReference type="OrthoDB" id="2157530at2759"/>
<keyword evidence="4" id="KW-1185">Reference proteome</keyword>
<proteinExistence type="predicted"/>
<dbReference type="PANTHER" id="PTHR24148">
    <property type="entry name" value="ANKYRIN REPEAT DOMAIN-CONTAINING PROTEIN 39 HOMOLOG-RELATED"/>
    <property type="match status" value="1"/>
</dbReference>
<evidence type="ECO:0000313" key="4">
    <source>
        <dbReference type="Proteomes" id="UP000258309"/>
    </source>
</evidence>
<name>A0A3E2H894_SCYLI</name>
<dbReference type="Pfam" id="PF06985">
    <property type="entry name" value="HET"/>
    <property type="match status" value="1"/>
</dbReference>
<feature type="non-terminal residue" evidence="3">
    <location>
        <position position="646"/>
    </location>
</feature>
<feature type="non-terminal residue" evidence="3">
    <location>
        <position position="1"/>
    </location>
</feature>
<protein>
    <recommendedName>
        <fullName evidence="2">Heterokaryon incompatibility domain-containing protein</fullName>
    </recommendedName>
</protein>
<dbReference type="InterPro" id="IPR010730">
    <property type="entry name" value="HET"/>
</dbReference>
<dbReference type="PANTHER" id="PTHR24148:SF64">
    <property type="entry name" value="HETEROKARYON INCOMPATIBILITY DOMAIN-CONTAINING PROTEIN"/>
    <property type="match status" value="1"/>
</dbReference>
<dbReference type="Proteomes" id="UP000258309">
    <property type="component" value="Unassembled WGS sequence"/>
</dbReference>
<comment type="caution">
    <text evidence="3">The sequence shown here is derived from an EMBL/GenBank/DDBJ whole genome shotgun (WGS) entry which is preliminary data.</text>
</comment>
<gene>
    <name evidence="3" type="ORF">B7463_g6715</name>
</gene>
<feature type="region of interest" description="Disordered" evidence="1">
    <location>
        <begin position="617"/>
        <end position="646"/>
    </location>
</feature>
<accession>A0A3E2H894</accession>
<organism evidence="3 4">
    <name type="scientific">Scytalidium lignicola</name>
    <name type="common">Hyphomycete</name>
    <dbReference type="NCBI Taxonomy" id="5539"/>
    <lineage>
        <taxon>Eukaryota</taxon>
        <taxon>Fungi</taxon>
        <taxon>Dikarya</taxon>
        <taxon>Ascomycota</taxon>
        <taxon>Pezizomycotina</taxon>
        <taxon>Leotiomycetes</taxon>
        <taxon>Leotiomycetes incertae sedis</taxon>
        <taxon>Scytalidium</taxon>
    </lineage>
</organism>
<evidence type="ECO:0000313" key="3">
    <source>
        <dbReference type="EMBL" id="RFU29625.1"/>
    </source>
</evidence>